<protein>
    <recommendedName>
        <fullName evidence="3">Secreted protein</fullName>
    </recommendedName>
</protein>
<dbReference type="Proteomes" id="UP001589758">
    <property type="component" value="Unassembled WGS sequence"/>
</dbReference>
<dbReference type="InterPro" id="IPR038314">
    <property type="entry name" value="T6SS_sf"/>
</dbReference>
<gene>
    <name evidence="1" type="ORF">ACFFIT_07490</name>
</gene>
<dbReference type="RefSeq" id="WP_385877040.1">
    <property type="nucleotide sequence ID" value="NZ_JBHLXE010000084.1"/>
</dbReference>
<accession>A0ABV6CAD2</accession>
<comment type="caution">
    <text evidence="1">The sequence shown here is derived from an EMBL/GenBank/DDBJ whole genome shotgun (WGS) entry which is preliminary data.</text>
</comment>
<organism evidence="1 2">
    <name type="scientific">Thorsellia kenyensis</name>
    <dbReference type="NCBI Taxonomy" id="1549888"/>
    <lineage>
        <taxon>Bacteria</taxon>
        <taxon>Pseudomonadati</taxon>
        <taxon>Pseudomonadota</taxon>
        <taxon>Gammaproteobacteria</taxon>
        <taxon>Enterobacterales</taxon>
        <taxon>Thorselliaceae</taxon>
        <taxon>Thorsellia</taxon>
    </lineage>
</organism>
<evidence type="ECO:0000313" key="2">
    <source>
        <dbReference type="Proteomes" id="UP001589758"/>
    </source>
</evidence>
<name>A0ABV6CAD2_9GAMM</name>
<dbReference type="Gene3D" id="1.20.120.1620">
    <property type="match status" value="1"/>
</dbReference>
<dbReference type="EMBL" id="JBHLXE010000084">
    <property type="protein sequence ID" value="MFC0179929.1"/>
    <property type="molecule type" value="Genomic_DNA"/>
</dbReference>
<keyword evidence="2" id="KW-1185">Reference proteome</keyword>
<proteinExistence type="predicted"/>
<reference evidence="1 2" key="1">
    <citation type="submission" date="2024-09" db="EMBL/GenBank/DDBJ databases">
        <authorList>
            <person name="Sun Q."/>
            <person name="Mori K."/>
        </authorList>
    </citation>
    <scope>NUCLEOTIDE SEQUENCE [LARGE SCALE GENOMIC DNA]</scope>
    <source>
        <strain evidence="1 2">CCM 8545</strain>
    </source>
</reference>
<sequence>MKNILIVLLFGFYSLAISANFDEKLTIDNLVDEYKTYSLAYCIEENYKKMGIDFKQLPYKDITLGFIDTDMGVGFGFNTQPTNVLDEYIEMKTGHFYQPAHKEGDMSSVNLVIYHCAHFYESQELKDFLKKQIPLRMQKN</sequence>
<evidence type="ECO:0000313" key="1">
    <source>
        <dbReference type="EMBL" id="MFC0179929.1"/>
    </source>
</evidence>
<evidence type="ECO:0008006" key="3">
    <source>
        <dbReference type="Google" id="ProtNLM"/>
    </source>
</evidence>